<accession>A0AAW3ZFN8</accession>
<evidence type="ECO:0000313" key="5">
    <source>
        <dbReference type="Proteomes" id="UP000613768"/>
    </source>
</evidence>
<feature type="compositionally biased region" description="Pro residues" evidence="1">
    <location>
        <begin position="167"/>
        <end position="181"/>
    </location>
</feature>
<dbReference type="RefSeq" id="WP_192027641.1">
    <property type="nucleotide sequence ID" value="NZ_JACYTR010000001.1"/>
</dbReference>
<dbReference type="Proteomes" id="UP000613768">
    <property type="component" value="Unassembled WGS sequence"/>
</dbReference>
<reference evidence="4 5" key="1">
    <citation type="submission" date="2020-09" db="EMBL/GenBank/DDBJ databases">
        <title>Pseudoxanthomonas sp. CAU 1598 isolated from sand of Yaerae Beach.</title>
        <authorList>
            <person name="Kim W."/>
        </authorList>
    </citation>
    <scope>NUCLEOTIDE SEQUENCE [LARGE SCALE GENOMIC DNA]</scope>
    <source>
        <strain evidence="4 5">CAU 1598</strain>
    </source>
</reference>
<sequence length="254" mass="26548">MSLILEALRKSESERQMGQPPGLMSQAAQAADRQRRSTLPLWLGSAAAVLVIGTCAWWIGTQSRTATEPAVQAEQTGTVPDGQLEASGSATTEVDARRPQTVAQPAQEAPAPRAATVPAPTPPQPVVASSAPATKAAAESPPPQVTAAAPTTSAPTTAEAATTEPTTPAPPAAASPPPTLPPDIDLMPAAERSALPPLKLSVHVYHAQADRRFAVIDGRRVLEGSDLGQQVSVQSIEREGVWLRINGRSWWLPR</sequence>
<keyword evidence="5" id="KW-1185">Reference proteome</keyword>
<dbReference type="EMBL" id="JACYTR010000001">
    <property type="protein sequence ID" value="MBD8524300.1"/>
    <property type="molecule type" value="Genomic_DNA"/>
</dbReference>
<name>A0AAW3ZFN8_9GAMM</name>
<evidence type="ECO:0000259" key="3">
    <source>
        <dbReference type="Pfam" id="PF16537"/>
    </source>
</evidence>
<dbReference type="AlphaFoldDB" id="A0AAW3ZFN8"/>
<organism evidence="4 5">
    <name type="scientific">Pseudomarimonas arenosa</name>
    <dbReference type="NCBI Taxonomy" id="2774145"/>
    <lineage>
        <taxon>Bacteria</taxon>
        <taxon>Pseudomonadati</taxon>
        <taxon>Pseudomonadota</taxon>
        <taxon>Gammaproteobacteria</taxon>
        <taxon>Lysobacterales</taxon>
        <taxon>Lysobacteraceae</taxon>
        <taxon>Pseudomarimonas</taxon>
    </lineage>
</organism>
<evidence type="ECO:0000256" key="1">
    <source>
        <dbReference type="SAM" id="MobiDB-lite"/>
    </source>
</evidence>
<protein>
    <submittedName>
        <fullName evidence="4">General secretion pathway protein GspB</fullName>
    </submittedName>
</protein>
<evidence type="ECO:0000256" key="2">
    <source>
        <dbReference type="SAM" id="Phobius"/>
    </source>
</evidence>
<gene>
    <name evidence="4" type="ORF">IFO71_00960</name>
</gene>
<comment type="caution">
    <text evidence="4">The sequence shown here is derived from an EMBL/GenBank/DDBJ whole genome shotgun (WGS) entry which is preliminary data.</text>
</comment>
<keyword evidence="2" id="KW-0812">Transmembrane</keyword>
<dbReference type="Pfam" id="PF16537">
    <property type="entry name" value="T2SSB"/>
    <property type="match status" value="1"/>
</dbReference>
<proteinExistence type="predicted"/>
<feature type="compositionally biased region" description="Low complexity" evidence="1">
    <location>
        <begin position="99"/>
        <end position="118"/>
    </location>
</feature>
<feature type="compositionally biased region" description="Low complexity" evidence="1">
    <location>
        <begin position="126"/>
        <end position="166"/>
    </location>
</feature>
<feature type="region of interest" description="Disordered" evidence="1">
    <location>
        <begin position="69"/>
        <end position="186"/>
    </location>
</feature>
<dbReference type="InterPro" id="IPR032389">
    <property type="entry name" value="GspB_C"/>
</dbReference>
<evidence type="ECO:0000313" key="4">
    <source>
        <dbReference type="EMBL" id="MBD8524300.1"/>
    </source>
</evidence>
<feature type="domain" description="Type II secretion system protein GspB C-terminal" evidence="3">
    <location>
        <begin position="195"/>
        <end position="253"/>
    </location>
</feature>
<keyword evidence="2" id="KW-0472">Membrane</keyword>
<keyword evidence="2" id="KW-1133">Transmembrane helix</keyword>
<feature type="transmembrane region" description="Helical" evidence="2">
    <location>
        <begin position="39"/>
        <end position="59"/>
    </location>
</feature>
<feature type="region of interest" description="Disordered" evidence="1">
    <location>
        <begin position="10"/>
        <end position="31"/>
    </location>
</feature>
<dbReference type="GO" id="GO:0015627">
    <property type="term" value="C:type II protein secretion system complex"/>
    <property type="evidence" value="ECO:0007669"/>
    <property type="project" value="InterPro"/>
</dbReference>